<sequence length="80" mass="9449">MDHNVLLTVYIIYNEQTEKKKKERPDSFNLFLFIPLVEKPKQLLMNIIKTTVGENSDHVTRSGLLRKRSEDRSSIRKIFS</sequence>
<reference evidence="1 2" key="1">
    <citation type="submission" date="2017-01" db="EMBL/GenBank/DDBJ databases">
        <title>The cable genome- insights into the physiology and evolution of filamentous bacteria capable of sulfide oxidation via long distance electron transfer.</title>
        <authorList>
            <person name="Schreiber L."/>
            <person name="Bjerg J.T."/>
            <person name="Boggild A."/>
            <person name="Van De Vossenberg J."/>
            <person name="Meysman F."/>
            <person name="Nielsen L.P."/>
            <person name="Schramm A."/>
            <person name="Kjeldsen K.U."/>
        </authorList>
    </citation>
    <scope>NUCLEOTIDE SEQUENCE [LARGE SCALE GENOMIC DNA]</scope>
    <source>
        <strain evidence="1">A1</strain>
    </source>
</reference>
<accession>A0A444J5K9</accession>
<comment type="caution">
    <text evidence="1">The sequence shown here is derived from an EMBL/GenBank/DDBJ whole genome shotgun (WGS) entry which is preliminary data.</text>
</comment>
<name>A0A444J5K9_9BACT</name>
<evidence type="ECO:0000313" key="2">
    <source>
        <dbReference type="Proteomes" id="UP000288086"/>
    </source>
</evidence>
<keyword evidence="2" id="KW-1185">Reference proteome</keyword>
<organism evidence="1 2">
    <name type="scientific">Candidatus Electrothrix communis</name>
    <dbReference type="NCBI Taxonomy" id="1859133"/>
    <lineage>
        <taxon>Bacteria</taxon>
        <taxon>Pseudomonadati</taxon>
        <taxon>Thermodesulfobacteriota</taxon>
        <taxon>Desulfobulbia</taxon>
        <taxon>Desulfobulbales</taxon>
        <taxon>Desulfobulbaceae</taxon>
        <taxon>Candidatus Electrothrix</taxon>
    </lineage>
</organism>
<dbReference type="AlphaFoldDB" id="A0A444J5K9"/>
<evidence type="ECO:0000313" key="1">
    <source>
        <dbReference type="EMBL" id="RWX48385.1"/>
    </source>
</evidence>
<dbReference type="Proteomes" id="UP000288086">
    <property type="component" value="Unassembled WGS sequence"/>
</dbReference>
<protein>
    <submittedName>
        <fullName evidence="1">Uncharacterized protein</fullName>
    </submittedName>
</protein>
<gene>
    <name evidence="1" type="ORF">VT98_11591</name>
</gene>
<proteinExistence type="predicted"/>
<dbReference type="EMBL" id="MTKP01000159">
    <property type="protein sequence ID" value="RWX48385.1"/>
    <property type="molecule type" value="Genomic_DNA"/>
</dbReference>
<feature type="non-terminal residue" evidence="1">
    <location>
        <position position="80"/>
    </location>
</feature>